<keyword evidence="4 9" id="KW-0812">Transmembrane</keyword>
<evidence type="ECO:0000256" key="5">
    <source>
        <dbReference type="ARBA" id="ARBA00022927"/>
    </source>
</evidence>
<comment type="subcellular location">
    <subcellularLocation>
        <location evidence="1">Membrane</location>
    </subcellularLocation>
</comment>
<feature type="transmembrane region" description="Helical" evidence="9">
    <location>
        <begin position="92"/>
        <end position="110"/>
    </location>
</feature>
<keyword evidence="8 9" id="KW-0472">Membrane</keyword>
<evidence type="ECO:0000256" key="9">
    <source>
        <dbReference type="SAM" id="Phobius"/>
    </source>
</evidence>
<dbReference type="GO" id="GO:0006886">
    <property type="term" value="P:intracellular protein transport"/>
    <property type="evidence" value="ECO:0007669"/>
    <property type="project" value="InterPro"/>
</dbReference>
<organism evidence="10">
    <name type="scientific">hydrothermal vent metagenome</name>
    <dbReference type="NCBI Taxonomy" id="652676"/>
    <lineage>
        <taxon>unclassified sequences</taxon>
        <taxon>metagenomes</taxon>
        <taxon>ecological metagenomes</taxon>
    </lineage>
</organism>
<dbReference type="Gene3D" id="1.20.5.1030">
    <property type="entry name" value="Preprotein translocase secy subunit"/>
    <property type="match status" value="1"/>
</dbReference>
<keyword evidence="3" id="KW-1003">Cell membrane</keyword>
<dbReference type="PANTHER" id="PTHR33910">
    <property type="entry name" value="PROTEIN TRANSLOCASE SUBUNIT SECE"/>
    <property type="match status" value="1"/>
</dbReference>
<evidence type="ECO:0000256" key="4">
    <source>
        <dbReference type="ARBA" id="ARBA00022692"/>
    </source>
</evidence>
<evidence type="ECO:0000256" key="8">
    <source>
        <dbReference type="ARBA" id="ARBA00023136"/>
    </source>
</evidence>
<dbReference type="GO" id="GO:0043952">
    <property type="term" value="P:protein transport by the Sec complex"/>
    <property type="evidence" value="ECO:0007669"/>
    <property type="project" value="TreeGrafter"/>
</dbReference>
<evidence type="ECO:0000256" key="1">
    <source>
        <dbReference type="ARBA" id="ARBA00004370"/>
    </source>
</evidence>
<reference evidence="10" key="1">
    <citation type="submission" date="2018-06" db="EMBL/GenBank/DDBJ databases">
        <authorList>
            <person name="Zhirakovskaya E."/>
        </authorList>
    </citation>
    <scope>NUCLEOTIDE SEQUENCE</scope>
</reference>
<dbReference type="GO" id="GO:0009306">
    <property type="term" value="P:protein secretion"/>
    <property type="evidence" value="ECO:0007669"/>
    <property type="project" value="InterPro"/>
</dbReference>
<gene>
    <name evidence="10" type="ORF">MNBD_GAMMA09-187</name>
</gene>
<dbReference type="GO" id="GO:0008320">
    <property type="term" value="F:protein transmembrane transporter activity"/>
    <property type="evidence" value="ECO:0007669"/>
    <property type="project" value="InterPro"/>
</dbReference>
<keyword evidence="2" id="KW-0813">Transport</keyword>
<evidence type="ECO:0000256" key="3">
    <source>
        <dbReference type="ARBA" id="ARBA00022475"/>
    </source>
</evidence>
<keyword evidence="7" id="KW-0811">Translocation</keyword>
<keyword evidence="5" id="KW-0653">Protein transport</keyword>
<dbReference type="InterPro" id="IPR001901">
    <property type="entry name" value="Translocase_SecE/Sec61-g"/>
</dbReference>
<dbReference type="EMBL" id="UOFI01000060">
    <property type="protein sequence ID" value="VAW65006.1"/>
    <property type="molecule type" value="Genomic_DNA"/>
</dbReference>
<dbReference type="GO" id="GO:0006605">
    <property type="term" value="P:protein targeting"/>
    <property type="evidence" value="ECO:0007669"/>
    <property type="project" value="InterPro"/>
</dbReference>
<dbReference type="InterPro" id="IPR005807">
    <property type="entry name" value="SecE_bac"/>
</dbReference>
<accession>A0A3B0Y9I4</accession>
<dbReference type="HAMAP" id="MF_00422">
    <property type="entry name" value="SecE"/>
    <property type="match status" value="1"/>
</dbReference>
<feature type="transmembrane region" description="Helical" evidence="9">
    <location>
        <begin position="15"/>
        <end position="34"/>
    </location>
</feature>
<dbReference type="AlphaFoldDB" id="A0A3B0Y9I4"/>
<feature type="transmembrane region" description="Helical" evidence="9">
    <location>
        <begin position="41"/>
        <end position="59"/>
    </location>
</feature>
<evidence type="ECO:0000256" key="2">
    <source>
        <dbReference type="ARBA" id="ARBA00022448"/>
    </source>
</evidence>
<protein>
    <submittedName>
        <fullName evidence="10">Protein translocase subunit SecE</fullName>
    </submittedName>
</protein>
<dbReference type="NCBIfam" id="TIGR00964">
    <property type="entry name" value="secE_bact"/>
    <property type="match status" value="1"/>
</dbReference>
<keyword evidence="6 9" id="KW-1133">Transmembrane helix</keyword>
<evidence type="ECO:0000313" key="10">
    <source>
        <dbReference type="EMBL" id="VAW65006.1"/>
    </source>
</evidence>
<evidence type="ECO:0000256" key="6">
    <source>
        <dbReference type="ARBA" id="ARBA00022989"/>
    </source>
</evidence>
<dbReference type="GO" id="GO:0005886">
    <property type="term" value="C:plasma membrane"/>
    <property type="evidence" value="ECO:0007669"/>
    <property type="project" value="TreeGrafter"/>
</dbReference>
<dbReference type="PRINTS" id="PR01650">
    <property type="entry name" value="SECETRNLCASE"/>
</dbReference>
<dbReference type="PANTHER" id="PTHR33910:SF1">
    <property type="entry name" value="PROTEIN TRANSLOCASE SUBUNIT SECE"/>
    <property type="match status" value="1"/>
</dbReference>
<evidence type="ECO:0000256" key="7">
    <source>
        <dbReference type="ARBA" id="ARBA00023010"/>
    </source>
</evidence>
<dbReference type="InterPro" id="IPR038379">
    <property type="entry name" value="SecE_sf"/>
</dbReference>
<sequence length="126" mass="14242">MVASAEAEVSGKLDILKYIVAIAMLVAGIVQFYYFEEESQLYRVLGLLAFVAVALAVLYNTQKGYSLWLFARDARTEVRKVIWPTRQETMQTTLMVVVMVLIMGIMLWLIDMALRWAVLFLTGQGG</sequence>
<dbReference type="PROSITE" id="PS01067">
    <property type="entry name" value="SECE_SEC61G"/>
    <property type="match status" value="1"/>
</dbReference>
<name>A0A3B0Y9I4_9ZZZZ</name>
<dbReference type="Pfam" id="PF00584">
    <property type="entry name" value="SecE"/>
    <property type="match status" value="1"/>
</dbReference>
<proteinExistence type="inferred from homology"/>